<keyword evidence="1" id="KW-0472">Membrane</keyword>
<dbReference type="OrthoDB" id="445695at2759"/>
<dbReference type="PROSITE" id="PS00869">
    <property type="entry name" value="RENAL_DIPEPTIDASE_1"/>
    <property type="match status" value="1"/>
</dbReference>
<keyword evidence="1" id="KW-0645">Protease</keyword>
<gene>
    <name evidence="2" type="ORF">CTOB1V02_LOCUS1139</name>
</gene>
<reference evidence="2" key="1">
    <citation type="submission" date="2020-11" db="EMBL/GenBank/DDBJ databases">
        <authorList>
            <person name="Tran Van P."/>
        </authorList>
    </citation>
    <scope>NUCLEOTIDE SEQUENCE</scope>
</reference>
<accession>A0A7R8ZGU6</accession>
<dbReference type="PROSITE" id="PS51365">
    <property type="entry name" value="RENAL_DIPEPTIDASE_2"/>
    <property type="match status" value="1"/>
</dbReference>
<dbReference type="InterPro" id="IPR000180">
    <property type="entry name" value="Dipep_AS"/>
</dbReference>
<comment type="subcellular location">
    <subcellularLocation>
        <location evidence="1">Membrane</location>
        <topology evidence="1">Lipid-anchor</topology>
        <topology evidence="1">GPI-anchor</topology>
    </subcellularLocation>
</comment>
<dbReference type="PANTHER" id="PTHR10443:SF12">
    <property type="entry name" value="DIPEPTIDASE"/>
    <property type="match status" value="1"/>
</dbReference>
<organism evidence="2">
    <name type="scientific">Cyprideis torosa</name>
    <dbReference type="NCBI Taxonomy" id="163714"/>
    <lineage>
        <taxon>Eukaryota</taxon>
        <taxon>Metazoa</taxon>
        <taxon>Ecdysozoa</taxon>
        <taxon>Arthropoda</taxon>
        <taxon>Crustacea</taxon>
        <taxon>Oligostraca</taxon>
        <taxon>Ostracoda</taxon>
        <taxon>Podocopa</taxon>
        <taxon>Podocopida</taxon>
        <taxon>Cytherocopina</taxon>
        <taxon>Cytheroidea</taxon>
        <taxon>Cytherideidae</taxon>
        <taxon>Cyprideis</taxon>
    </lineage>
</organism>
<dbReference type="AlphaFoldDB" id="A0A7R8ZGU6"/>
<comment type="subunit">
    <text evidence="1">Homodimer; disulfide-linked.</text>
</comment>
<evidence type="ECO:0000256" key="1">
    <source>
        <dbReference type="RuleBase" id="RU341113"/>
    </source>
</evidence>
<comment type="similarity">
    <text evidence="1">Belongs to the metallo-dependent hydrolases superfamily. Peptidase M19 family.</text>
</comment>
<comment type="cofactor">
    <cofactor evidence="1">
        <name>Zn(2+)</name>
        <dbReference type="ChEBI" id="CHEBI:29105"/>
    </cofactor>
</comment>
<dbReference type="GO" id="GO:0006508">
    <property type="term" value="P:proteolysis"/>
    <property type="evidence" value="ECO:0007669"/>
    <property type="project" value="UniProtKB-KW"/>
</dbReference>
<keyword evidence="1" id="KW-0479">Metal-binding</keyword>
<keyword evidence="1" id="KW-0224">Dipeptidase</keyword>
<dbReference type="EC" id="3.4.13.19" evidence="1"/>
<proteinExistence type="inferred from homology"/>
<keyword evidence="1" id="KW-0482">Metalloprotease</keyword>
<dbReference type="SUPFAM" id="SSF51556">
    <property type="entry name" value="Metallo-dependent hydrolases"/>
    <property type="match status" value="1"/>
</dbReference>
<dbReference type="Gene3D" id="3.20.20.140">
    <property type="entry name" value="Metal-dependent hydrolases"/>
    <property type="match status" value="1"/>
</dbReference>
<keyword evidence="1" id="KW-0378">Hydrolase</keyword>
<name>A0A7R8ZGU6_9CRUS</name>
<dbReference type="Pfam" id="PF01244">
    <property type="entry name" value="Peptidase_M19"/>
    <property type="match status" value="1"/>
</dbReference>
<dbReference type="GO" id="GO:0046872">
    <property type="term" value="F:metal ion binding"/>
    <property type="evidence" value="ECO:0007669"/>
    <property type="project" value="UniProtKB-UniRule"/>
</dbReference>
<dbReference type="InterPro" id="IPR032466">
    <property type="entry name" value="Metal_Hydrolase"/>
</dbReference>
<dbReference type="GO" id="GO:0070573">
    <property type="term" value="F:metallodipeptidase activity"/>
    <property type="evidence" value="ECO:0007669"/>
    <property type="project" value="InterPro"/>
</dbReference>
<dbReference type="PANTHER" id="PTHR10443">
    <property type="entry name" value="MICROSOMAL DIPEPTIDASE"/>
    <property type="match status" value="1"/>
</dbReference>
<dbReference type="EMBL" id="OB660159">
    <property type="protein sequence ID" value="CAD7223145.1"/>
    <property type="molecule type" value="Genomic_DNA"/>
</dbReference>
<keyword evidence="1" id="KW-0325">Glycoprotein</keyword>
<dbReference type="InterPro" id="IPR008257">
    <property type="entry name" value="Pept_M19"/>
</dbReference>
<keyword evidence="1" id="KW-0449">Lipoprotein</keyword>
<protein>
    <recommendedName>
        <fullName evidence="1">Dipeptidase</fullName>
        <ecNumber evidence="1">3.4.13.19</ecNumber>
    </recommendedName>
</protein>
<keyword evidence="1" id="KW-0862">Zinc</keyword>
<comment type="catalytic activity">
    <reaction evidence="1">
        <text>an L-aminoacyl-L-amino acid + H2O = 2 an L-alpha-amino acid</text>
        <dbReference type="Rhea" id="RHEA:48940"/>
        <dbReference type="ChEBI" id="CHEBI:15377"/>
        <dbReference type="ChEBI" id="CHEBI:59869"/>
        <dbReference type="ChEBI" id="CHEBI:77460"/>
        <dbReference type="EC" id="3.4.13.19"/>
    </reaction>
</comment>
<keyword evidence="1" id="KW-0336">GPI-anchor</keyword>
<sequence>MNLQDLRNLASKRLVLIGAAIASVFLLVIILVVTLSSSDDDSSQTNRQRVTAILKRHPLIDGHNDLPWGYRTAFQNQLRVDLSQNLTDNPIGNQNESMTDIPRLRAGMVGAQFWVSFVPCNFQYHGALRASLQQIDLIKRIVANYSSDLQLATSTQGIRDAFRAGKIASLIAVEGGHMMENSLAVLRIYYEIGVRYMTLTWNCDTPWAEYHSLEEKNHQNFTVTGLSEWGKLVIREMNRLGMMIDLSHVHSNTMKVAIEVSDAPVIFSHSSVRELCNSSRNVPDEVIDLMDANGGIIMVNFYSGFVNCNSSRDAVMQDVIVCQKALKTSRNFQIYSKHYLIVVTGRTVRDNKKNDPPIVEWIPEDDLKNHTCFVTD</sequence>
<evidence type="ECO:0000313" key="2">
    <source>
        <dbReference type="EMBL" id="CAD7223145.1"/>
    </source>
</evidence>
<dbReference type="GO" id="GO:0098552">
    <property type="term" value="C:side of membrane"/>
    <property type="evidence" value="ECO:0007669"/>
    <property type="project" value="UniProtKB-KW"/>
</dbReference>
<keyword evidence="1" id="KW-1015">Disulfide bond</keyword>